<comment type="caution">
    <text evidence="1">The sequence shown here is derived from an EMBL/GenBank/DDBJ whole genome shotgun (WGS) entry which is preliminary data.</text>
</comment>
<name>A0A699HWQ5_TANCI</name>
<reference evidence="1" key="1">
    <citation type="journal article" date="2019" name="Sci. Rep.">
        <title>Draft genome of Tanacetum cinerariifolium, the natural source of mosquito coil.</title>
        <authorList>
            <person name="Yamashiro T."/>
            <person name="Shiraishi A."/>
            <person name="Satake H."/>
            <person name="Nakayama K."/>
        </authorList>
    </citation>
    <scope>NUCLEOTIDE SEQUENCE</scope>
</reference>
<evidence type="ECO:0000313" key="1">
    <source>
        <dbReference type="EMBL" id="GEY58915.1"/>
    </source>
</evidence>
<organism evidence="1">
    <name type="scientific">Tanacetum cinerariifolium</name>
    <name type="common">Dalmatian daisy</name>
    <name type="synonym">Chrysanthemum cinerariifolium</name>
    <dbReference type="NCBI Taxonomy" id="118510"/>
    <lineage>
        <taxon>Eukaryota</taxon>
        <taxon>Viridiplantae</taxon>
        <taxon>Streptophyta</taxon>
        <taxon>Embryophyta</taxon>
        <taxon>Tracheophyta</taxon>
        <taxon>Spermatophyta</taxon>
        <taxon>Magnoliopsida</taxon>
        <taxon>eudicotyledons</taxon>
        <taxon>Gunneridae</taxon>
        <taxon>Pentapetalae</taxon>
        <taxon>asterids</taxon>
        <taxon>campanulids</taxon>
        <taxon>Asterales</taxon>
        <taxon>Asteraceae</taxon>
        <taxon>Asteroideae</taxon>
        <taxon>Anthemideae</taxon>
        <taxon>Anthemidinae</taxon>
        <taxon>Tanacetum</taxon>
    </lineage>
</organism>
<gene>
    <name evidence="1" type="ORF">Tci_430889</name>
</gene>
<protein>
    <submittedName>
        <fullName evidence="1">Uncharacterized protein</fullName>
    </submittedName>
</protein>
<dbReference type="AlphaFoldDB" id="A0A699HWQ5"/>
<dbReference type="EMBL" id="BKCJ010191461">
    <property type="protein sequence ID" value="GEY58915.1"/>
    <property type="molecule type" value="Genomic_DNA"/>
</dbReference>
<sequence>MTIDKLSENVIGIYIEPLEQGGMRILFSTFLPPIMKYFRVHISQLVPMGVNRVQCLRFVTESYALAPPFPYSGCFTSYASKGISFPLRTKQHVTGQESMPPVQESSQPNNANLSDSEFYIPYDFTHFTQHIKHLLLLQLIHSTPALEVTMITVVVVHKPMADIWVMTMMKSDTSSRIGDFKLISGSAPTNYKTSSKQVDKIKTLEEDLGPKSQWLNEVEQHVHKLEEEKKILITHLAQSEISRHNAVKELVLAVVIRLHYSVEYKKSMAVSFSLSFIVGWLGGMGLGWTDEELGPTGWQVNSRWRVKSAVFMVSQFYGVYGELRALNDETTFRVRGELMVDTFGKLKP</sequence>
<accession>A0A699HWQ5</accession>
<proteinExistence type="predicted"/>